<accession>A0AAN7NVR5</accession>
<proteinExistence type="predicted"/>
<feature type="region of interest" description="Disordered" evidence="1">
    <location>
        <begin position="96"/>
        <end position="130"/>
    </location>
</feature>
<dbReference type="Proteomes" id="UP001333110">
    <property type="component" value="Unassembled WGS sequence"/>
</dbReference>
<organism evidence="2 3">
    <name type="scientific">Mycteria americana</name>
    <name type="common">Wood stork</name>
    <dbReference type="NCBI Taxonomy" id="33587"/>
    <lineage>
        <taxon>Eukaryota</taxon>
        <taxon>Metazoa</taxon>
        <taxon>Chordata</taxon>
        <taxon>Craniata</taxon>
        <taxon>Vertebrata</taxon>
        <taxon>Euteleostomi</taxon>
        <taxon>Archelosauria</taxon>
        <taxon>Archosauria</taxon>
        <taxon>Dinosauria</taxon>
        <taxon>Saurischia</taxon>
        <taxon>Theropoda</taxon>
        <taxon>Coelurosauria</taxon>
        <taxon>Aves</taxon>
        <taxon>Neognathae</taxon>
        <taxon>Neoaves</taxon>
        <taxon>Aequornithes</taxon>
        <taxon>Ciconiiformes</taxon>
        <taxon>Ciconiidae</taxon>
        <taxon>Mycteria</taxon>
    </lineage>
</organism>
<protein>
    <submittedName>
        <fullName evidence="2">Uncharacterized protein</fullName>
    </submittedName>
</protein>
<dbReference type="AlphaFoldDB" id="A0AAN7NVR5"/>
<evidence type="ECO:0000256" key="1">
    <source>
        <dbReference type="SAM" id="MobiDB-lite"/>
    </source>
</evidence>
<feature type="compositionally biased region" description="Polar residues" evidence="1">
    <location>
        <begin position="111"/>
        <end position="120"/>
    </location>
</feature>
<comment type="caution">
    <text evidence="2">The sequence shown here is derived from an EMBL/GenBank/DDBJ whole genome shotgun (WGS) entry which is preliminary data.</text>
</comment>
<dbReference type="EMBL" id="JAUNZN010000001">
    <property type="protein sequence ID" value="KAK4831309.1"/>
    <property type="molecule type" value="Genomic_DNA"/>
</dbReference>
<keyword evidence="3" id="KW-1185">Reference proteome</keyword>
<sequence length="268" mass="28594">MGRDIFNQIRLLRAPSNLTLNVSRDGASTTSLGNLGQCLTTLSAPFKYWKAAIRSPRSLLFSRLNNPNSPSLSPQQRCSSPRIIFVASSGPAPTAPCPSCAEDPRAGRSTAGGSHQSGAEGQNPLPRPAGHAALDAAQDTVGFLGCECTLSAHVQLFIHQYPQVLLRRAALHPFIPQPVLIPGVALTQGQDPALGLVEPHEVHVGPLLKLVQVPLDGILSLRRVSCTTQLGAICNLAEGALDPTVYVIDEDTKQSWSQYGPLRDTTHH</sequence>
<evidence type="ECO:0000313" key="3">
    <source>
        <dbReference type="Proteomes" id="UP001333110"/>
    </source>
</evidence>
<evidence type="ECO:0000313" key="2">
    <source>
        <dbReference type="EMBL" id="KAK4831309.1"/>
    </source>
</evidence>
<reference evidence="2 3" key="1">
    <citation type="journal article" date="2023" name="J. Hered.">
        <title>Chromosome-level genome of the wood stork (Mycteria americana) provides insight into avian chromosome evolution.</title>
        <authorList>
            <person name="Flamio R. Jr."/>
            <person name="Ramstad K.M."/>
        </authorList>
    </citation>
    <scope>NUCLEOTIDE SEQUENCE [LARGE SCALE GENOMIC DNA]</scope>
    <source>
        <strain evidence="2">JAX WOST 10</strain>
    </source>
</reference>
<gene>
    <name evidence="2" type="ORF">QYF61_016798</name>
</gene>
<name>A0AAN7NVR5_MYCAM</name>